<dbReference type="EMBL" id="JACIET010000009">
    <property type="protein sequence ID" value="MBB4014967.1"/>
    <property type="molecule type" value="Genomic_DNA"/>
</dbReference>
<gene>
    <name evidence="1" type="ORF">GGR36_004335</name>
</gene>
<evidence type="ECO:0000313" key="2">
    <source>
        <dbReference type="Proteomes" id="UP000561045"/>
    </source>
</evidence>
<proteinExistence type="predicted"/>
<comment type="caution">
    <text evidence="1">The sequence shown here is derived from an EMBL/GenBank/DDBJ whole genome shotgun (WGS) entry which is preliminary data.</text>
</comment>
<name>A0A840BXD8_9RHOO</name>
<organism evidence="1 2">
    <name type="scientific">Niveibacterium umoris</name>
    <dbReference type="NCBI Taxonomy" id="1193620"/>
    <lineage>
        <taxon>Bacteria</taxon>
        <taxon>Pseudomonadati</taxon>
        <taxon>Pseudomonadota</taxon>
        <taxon>Betaproteobacteria</taxon>
        <taxon>Rhodocyclales</taxon>
        <taxon>Rhodocyclaceae</taxon>
        <taxon>Niveibacterium</taxon>
    </lineage>
</organism>
<keyword evidence="2" id="KW-1185">Reference proteome</keyword>
<accession>A0A840BXD8</accession>
<dbReference type="Proteomes" id="UP000561045">
    <property type="component" value="Unassembled WGS sequence"/>
</dbReference>
<evidence type="ECO:0000313" key="1">
    <source>
        <dbReference type="EMBL" id="MBB4014967.1"/>
    </source>
</evidence>
<dbReference type="RefSeq" id="WP_183638594.1">
    <property type="nucleotide sequence ID" value="NZ_BAABLE010000007.1"/>
</dbReference>
<evidence type="ECO:0008006" key="3">
    <source>
        <dbReference type="Google" id="ProtNLM"/>
    </source>
</evidence>
<protein>
    <recommendedName>
        <fullName evidence="3">DUF4304 domain-containing protein</fullName>
    </recommendedName>
</protein>
<sequence length="132" mass="14396">MKAMGFRKQGRNFSRKAEGYIECVSIQGSSWNSGDEPWHFYVNVAVAIDGIPLRENAKFHAGGRLEGLAPSAPPAYDLTAANLESLASEISGYVSEACGRIPNALRDVKPRALQGWYSPLPVPGTWLNEKFA</sequence>
<dbReference type="Pfam" id="PF14137">
    <property type="entry name" value="DUF4304"/>
    <property type="match status" value="1"/>
</dbReference>
<reference evidence="1 2" key="1">
    <citation type="submission" date="2020-08" db="EMBL/GenBank/DDBJ databases">
        <title>Genomic Encyclopedia of Type Strains, Phase IV (KMG-IV): sequencing the most valuable type-strain genomes for metagenomic binning, comparative biology and taxonomic classification.</title>
        <authorList>
            <person name="Goeker M."/>
        </authorList>
    </citation>
    <scope>NUCLEOTIDE SEQUENCE [LARGE SCALE GENOMIC DNA]</scope>
    <source>
        <strain evidence="1 2">DSM 106739</strain>
    </source>
</reference>
<dbReference type="InterPro" id="IPR025412">
    <property type="entry name" value="DUF4304"/>
</dbReference>
<dbReference type="AlphaFoldDB" id="A0A840BXD8"/>